<protein>
    <submittedName>
        <fullName evidence="2">Uncharacterized protein</fullName>
    </submittedName>
</protein>
<feature type="region of interest" description="Disordered" evidence="1">
    <location>
        <begin position="44"/>
        <end position="67"/>
    </location>
</feature>
<accession>A0AA36BH12</accession>
<sequence length="91" mass="10579">MPRHENLRKDQISQRLLELDEEWEEDGSNSFYCYEDDGESDCVLDSLGSVSSDEEDTENQLSASHPIMNEQYVSRDRQEVWHSNPLTQATI</sequence>
<name>A0AA36BH12_OCTVU</name>
<gene>
    <name evidence="2" type="ORF">OCTVUL_1B001499</name>
</gene>
<keyword evidence="3" id="KW-1185">Reference proteome</keyword>
<reference evidence="2" key="1">
    <citation type="submission" date="2023-08" db="EMBL/GenBank/DDBJ databases">
        <authorList>
            <person name="Alioto T."/>
            <person name="Alioto T."/>
            <person name="Gomez Garrido J."/>
        </authorList>
    </citation>
    <scope>NUCLEOTIDE SEQUENCE</scope>
</reference>
<organism evidence="2 3">
    <name type="scientific">Octopus vulgaris</name>
    <name type="common">Common octopus</name>
    <dbReference type="NCBI Taxonomy" id="6645"/>
    <lineage>
        <taxon>Eukaryota</taxon>
        <taxon>Metazoa</taxon>
        <taxon>Spiralia</taxon>
        <taxon>Lophotrochozoa</taxon>
        <taxon>Mollusca</taxon>
        <taxon>Cephalopoda</taxon>
        <taxon>Coleoidea</taxon>
        <taxon>Octopodiformes</taxon>
        <taxon>Octopoda</taxon>
        <taxon>Incirrata</taxon>
        <taxon>Octopodidae</taxon>
        <taxon>Octopus</taxon>
    </lineage>
</organism>
<dbReference type="EMBL" id="OX597827">
    <property type="protein sequence ID" value="CAI9733232.1"/>
    <property type="molecule type" value="Genomic_DNA"/>
</dbReference>
<dbReference type="AlphaFoldDB" id="A0AA36BH12"/>
<dbReference type="Proteomes" id="UP001162480">
    <property type="component" value="Chromosome 14"/>
</dbReference>
<evidence type="ECO:0000313" key="2">
    <source>
        <dbReference type="EMBL" id="CAI9733232.1"/>
    </source>
</evidence>
<evidence type="ECO:0000256" key="1">
    <source>
        <dbReference type="SAM" id="MobiDB-lite"/>
    </source>
</evidence>
<evidence type="ECO:0000313" key="3">
    <source>
        <dbReference type="Proteomes" id="UP001162480"/>
    </source>
</evidence>
<proteinExistence type="predicted"/>